<name>A0A6C0IZR6_9ZZZZ</name>
<reference evidence="1" key="1">
    <citation type="journal article" date="2020" name="Nature">
        <title>Giant virus diversity and host interactions through global metagenomics.</title>
        <authorList>
            <person name="Schulz F."/>
            <person name="Roux S."/>
            <person name="Paez-Espino D."/>
            <person name="Jungbluth S."/>
            <person name="Walsh D.A."/>
            <person name="Denef V.J."/>
            <person name="McMahon K.D."/>
            <person name="Konstantinidis K.T."/>
            <person name="Eloe-Fadrosh E.A."/>
            <person name="Kyrpides N.C."/>
            <person name="Woyke T."/>
        </authorList>
    </citation>
    <scope>NUCLEOTIDE SEQUENCE</scope>
    <source>
        <strain evidence="1">GVMAG-M-3300025695-21</strain>
    </source>
</reference>
<sequence length="126" mass="14916">MNILSNINKLTTIKNNIQNYIEKNKYIKDNKNSIKESIYNNPIKIVDYEKILINLGIIKCVYISGDFDRIIVDTEYNKYLYYITTEDDKQKINIIISVLPNTCKKIIISDKRIMTDNFSSLYNQKY</sequence>
<accession>A0A6C0IZR6</accession>
<organism evidence="1">
    <name type="scientific">viral metagenome</name>
    <dbReference type="NCBI Taxonomy" id="1070528"/>
    <lineage>
        <taxon>unclassified sequences</taxon>
        <taxon>metagenomes</taxon>
        <taxon>organismal metagenomes</taxon>
    </lineage>
</organism>
<dbReference type="EMBL" id="MN740297">
    <property type="protein sequence ID" value="QHT98864.1"/>
    <property type="molecule type" value="Genomic_DNA"/>
</dbReference>
<protein>
    <submittedName>
        <fullName evidence="1">Uncharacterized protein</fullName>
    </submittedName>
</protein>
<dbReference type="AlphaFoldDB" id="A0A6C0IZR6"/>
<evidence type="ECO:0000313" key="1">
    <source>
        <dbReference type="EMBL" id="QHT98864.1"/>
    </source>
</evidence>
<proteinExistence type="predicted"/>